<evidence type="ECO:0000313" key="2">
    <source>
        <dbReference type="Proteomes" id="UP000295341"/>
    </source>
</evidence>
<reference evidence="1 2" key="1">
    <citation type="submission" date="2019-03" db="EMBL/GenBank/DDBJ databases">
        <title>Genomic Encyclopedia of Type Strains, Phase IV (KMG-IV): sequencing the most valuable type-strain genomes for metagenomic binning, comparative biology and taxonomic classification.</title>
        <authorList>
            <person name="Goeker M."/>
        </authorList>
    </citation>
    <scope>NUCLEOTIDE SEQUENCE [LARGE SCALE GENOMIC DNA]</scope>
    <source>
        <strain evidence="1 2">DSM 26377</strain>
    </source>
</reference>
<dbReference type="OrthoDB" id="9810122at2"/>
<accession>A0A4R7NT61</accession>
<organism evidence="1 2">
    <name type="scientific">Panacagrimonas perspica</name>
    <dbReference type="NCBI Taxonomy" id="381431"/>
    <lineage>
        <taxon>Bacteria</taxon>
        <taxon>Pseudomonadati</taxon>
        <taxon>Pseudomonadota</taxon>
        <taxon>Gammaproteobacteria</taxon>
        <taxon>Nevskiales</taxon>
        <taxon>Nevskiaceae</taxon>
        <taxon>Panacagrimonas</taxon>
    </lineage>
</organism>
<protein>
    <recommendedName>
        <fullName evidence="3">FkbM family methyltransferase</fullName>
    </recommendedName>
</protein>
<name>A0A4R7NT61_9GAMM</name>
<dbReference type="Proteomes" id="UP000295341">
    <property type="component" value="Unassembled WGS sequence"/>
</dbReference>
<evidence type="ECO:0008006" key="3">
    <source>
        <dbReference type="Google" id="ProtNLM"/>
    </source>
</evidence>
<dbReference type="AlphaFoldDB" id="A0A4R7NT61"/>
<sequence>MRLLTLDRRIDEIKINQGLVLCELQRGKPVASLSDVEFKVFSQWGEDGILQFLIRELCIENRTFIEFGVEDFFESNSRFLLMKDLWKGYVIDGSQRNVERLRRSYFYWKYPLKSRAAFITRENVADLLDESGFDKRVGVMSVDVDGVDYYLLEALAEWRAEVIVVEYNSIFGARHAVSVPYSPGFSRSSAHHSNLYWGASLTAFDYLLSGRGYSLVGVNSVGSNAFFVRRELLNERVKAVPVADCFRESSFREARDERGELRMISAREGRDVIGHLPLVDVSSGAALRVAETFDSISVS</sequence>
<gene>
    <name evidence="1" type="ORF">DFR24_4400</name>
</gene>
<dbReference type="EMBL" id="SOBT01000012">
    <property type="protein sequence ID" value="TDU24137.1"/>
    <property type="molecule type" value="Genomic_DNA"/>
</dbReference>
<evidence type="ECO:0000313" key="1">
    <source>
        <dbReference type="EMBL" id="TDU24137.1"/>
    </source>
</evidence>
<dbReference type="RefSeq" id="WP_133883561.1">
    <property type="nucleotide sequence ID" value="NZ_MWIN01000003.1"/>
</dbReference>
<proteinExistence type="predicted"/>
<comment type="caution">
    <text evidence="1">The sequence shown here is derived from an EMBL/GenBank/DDBJ whole genome shotgun (WGS) entry which is preliminary data.</text>
</comment>
<keyword evidence="2" id="KW-1185">Reference proteome</keyword>